<comment type="caution">
    <text evidence="1">The sequence shown here is derived from an EMBL/GenBank/DDBJ whole genome shotgun (WGS) entry which is preliminary data.</text>
</comment>
<dbReference type="PANTHER" id="PTHR37828">
    <property type="entry name" value="GSR2449 PROTEIN"/>
    <property type="match status" value="1"/>
</dbReference>
<organism evidence="1 2">
    <name type="scientific">Sessilibacter corallicola</name>
    <dbReference type="NCBI Taxonomy" id="2904075"/>
    <lineage>
        <taxon>Bacteria</taxon>
        <taxon>Pseudomonadati</taxon>
        <taxon>Pseudomonadota</taxon>
        <taxon>Gammaproteobacteria</taxon>
        <taxon>Cellvibrionales</taxon>
        <taxon>Cellvibrionaceae</taxon>
        <taxon>Sessilibacter</taxon>
    </lineage>
</organism>
<accession>A0ABQ0A4V3</accession>
<dbReference type="SUPFAM" id="SSF54909">
    <property type="entry name" value="Dimeric alpha+beta barrel"/>
    <property type="match status" value="1"/>
</dbReference>
<reference evidence="1 2" key="1">
    <citation type="submission" date="2024-04" db="EMBL/GenBank/DDBJ databases">
        <title>Draft genome sequence of Sessilibacter corallicola NBRC 116591.</title>
        <authorList>
            <person name="Miyakawa T."/>
            <person name="Kusuya Y."/>
            <person name="Miura T."/>
        </authorList>
    </citation>
    <scope>NUCLEOTIDE SEQUENCE [LARGE SCALE GENOMIC DNA]</scope>
    <source>
        <strain evidence="1 2">KU-00831-HH</strain>
    </source>
</reference>
<proteinExistence type="predicted"/>
<evidence type="ECO:0008006" key="3">
    <source>
        <dbReference type="Google" id="ProtNLM"/>
    </source>
</evidence>
<sequence length="95" mass="10874">MYVVLLKFAENKSKAPEFMAEHKEWIKKGIDDNLIFLVGSLTPNLGGTVFFGNLPRENVEEYVSKDPFVQQNIVKTEIIEIAVNKTIKELEFLQS</sequence>
<dbReference type="RefSeq" id="WP_233086289.1">
    <property type="nucleotide sequence ID" value="NZ_BAABWN010000001.1"/>
</dbReference>
<protein>
    <recommendedName>
        <fullName evidence="3">YCII-related domain-containing protein</fullName>
    </recommendedName>
</protein>
<gene>
    <name evidence="1" type="ORF">NBRC116591_05030</name>
</gene>
<dbReference type="PANTHER" id="PTHR37828:SF1">
    <property type="entry name" value="YCII-RELATED DOMAIN-CONTAINING PROTEIN"/>
    <property type="match status" value="1"/>
</dbReference>
<dbReference type="EMBL" id="BAABWN010000001">
    <property type="protein sequence ID" value="GAA6166693.1"/>
    <property type="molecule type" value="Genomic_DNA"/>
</dbReference>
<evidence type="ECO:0000313" key="2">
    <source>
        <dbReference type="Proteomes" id="UP001465153"/>
    </source>
</evidence>
<keyword evidence="2" id="KW-1185">Reference proteome</keyword>
<dbReference type="Gene3D" id="3.30.70.1060">
    <property type="entry name" value="Dimeric alpha+beta barrel"/>
    <property type="match status" value="1"/>
</dbReference>
<name>A0ABQ0A4V3_9GAMM</name>
<evidence type="ECO:0000313" key="1">
    <source>
        <dbReference type="EMBL" id="GAA6166693.1"/>
    </source>
</evidence>
<dbReference type="Proteomes" id="UP001465153">
    <property type="component" value="Unassembled WGS sequence"/>
</dbReference>
<dbReference type="InterPro" id="IPR011008">
    <property type="entry name" value="Dimeric_a/b-barrel"/>
</dbReference>